<dbReference type="Gene3D" id="3.55.50.30">
    <property type="match status" value="1"/>
</dbReference>
<dbReference type="AlphaFoldDB" id="A0A285ZUN0"/>
<keyword evidence="4" id="KW-1185">Reference proteome</keyword>
<dbReference type="Gene3D" id="2.60.120.1440">
    <property type="match status" value="1"/>
</dbReference>
<evidence type="ECO:0000259" key="1">
    <source>
        <dbReference type="Pfam" id="PF04773"/>
    </source>
</evidence>
<dbReference type="GO" id="GO:0016989">
    <property type="term" value="F:sigma factor antagonist activity"/>
    <property type="evidence" value="ECO:0007669"/>
    <property type="project" value="TreeGrafter"/>
</dbReference>
<evidence type="ECO:0000313" key="3">
    <source>
        <dbReference type="EMBL" id="SOD13363.1"/>
    </source>
</evidence>
<dbReference type="InterPro" id="IPR032508">
    <property type="entry name" value="FecR_C"/>
</dbReference>
<dbReference type="PANTHER" id="PTHR30273:SF2">
    <property type="entry name" value="PROTEIN FECR"/>
    <property type="match status" value="1"/>
</dbReference>
<sequence length="349" mass="39296">MKNYENFGVEDFLADESFIDWVKLPNDEQDQFWAEFMASHPAKQEEIDRAKTILLSLQLQPATAPLSANEKLAIHTHIHSRTIDIQEKPAVRLYAQTWFKVAAVLLVVLASSIWIYNAQLKHSTADTASVSSNFIDYVNNDKIAKLIKLEDGSMVVLSPNSKLHYPKKFDDTIRRVELEGEAFFEVQKNPNQPFVVYSDNMVTKVLGTSFTVSAFLGQKKSVVVNTGRVQVLNQDQEQRTISEEVITANQQVILTKKDGELNKQTLAVPLVLSLEVALRTFKFDNAPVGEIVAKLEEAYHVKINYNQEKYAKATVTASLGQLSLEEKIKMICKAIDADCNFNEGQITIN</sequence>
<organism evidence="3 4">
    <name type="scientific">Pedobacter xixiisoli</name>
    <dbReference type="NCBI Taxonomy" id="1476464"/>
    <lineage>
        <taxon>Bacteria</taxon>
        <taxon>Pseudomonadati</taxon>
        <taxon>Bacteroidota</taxon>
        <taxon>Sphingobacteriia</taxon>
        <taxon>Sphingobacteriales</taxon>
        <taxon>Sphingobacteriaceae</taxon>
        <taxon>Pedobacter</taxon>
    </lineage>
</organism>
<feature type="domain" description="Protein FecR C-terminal" evidence="2">
    <location>
        <begin position="281"/>
        <end position="348"/>
    </location>
</feature>
<name>A0A285ZUN0_9SPHI</name>
<evidence type="ECO:0000259" key="2">
    <source>
        <dbReference type="Pfam" id="PF16344"/>
    </source>
</evidence>
<dbReference type="PIRSF" id="PIRSF018266">
    <property type="entry name" value="FecR"/>
    <property type="match status" value="1"/>
</dbReference>
<evidence type="ECO:0000313" key="4">
    <source>
        <dbReference type="Proteomes" id="UP000219281"/>
    </source>
</evidence>
<dbReference type="Proteomes" id="UP000219281">
    <property type="component" value="Unassembled WGS sequence"/>
</dbReference>
<reference evidence="4" key="1">
    <citation type="submission" date="2017-09" db="EMBL/GenBank/DDBJ databases">
        <authorList>
            <person name="Varghese N."/>
            <person name="Submissions S."/>
        </authorList>
    </citation>
    <scope>NUCLEOTIDE SEQUENCE [LARGE SCALE GENOMIC DNA]</scope>
    <source>
        <strain evidence="4">CGMCC 1.12803</strain>
    </source>
</reference>
<protein>
    <submittedName>
        <fullName evidence="3">FecR family protein</fullName>
    </submittedName>
</protein>
<gene>
    <name evidence="3" type="ORF">SAMN06297358_1190</name>
</gene>
<accession>A0A285ZUN0</accession>
<feature type="domain" description="FecR protein" evidence="1">
    <location>
        <begin position="146"/>
        <end position="229"/>
    </location>
</feature>
<dbReference type="OrthoDB" id="645173at2"/>
<proteinExistence type="predicted"/>
<dbReference type="InterPro" id="IPR012373">
    <property type="entry name" value="Ferrdict_sens_TM"/>
</dbReference>
<dbReference type="InterPro" id="IPR006860">
    <property type="entry name" value="FecR"/>
</dbReference>
<dbReference type="Pfam" id="PF04773">
    <property type="entry name" value="FecR"/>
    <property type="match status" value="1"/>
</dbReference>
<dbReference type="Pfam" id="PF16344">
    <property type="entry name" value="FecR_C"/>
    <property type="match status" value="1"/>
</dbReference>
<dbReference type="PANTHER" id="PTHR30273">
    <property type="entry name" value="PERIPLASMIC SIGNAL SENSOR AND SIGMA FACTOR ACTIVATOR FECR-RELATED"/>
    <property type="match status" value="1"/>
</dbReference>
<dbReference type="EMBL" id="OCMT01000001">
    <property type="protein sequence ID" value="SOD13363.1"/>
    <property type="molecule type" value="Genomic_DNA"/>
</dbReference>
<dbReference type="RefSeq" id="WP_097129726.1">
    <property type="nucleotide sequence ID" value="NZ_OCMT01000001.1"/>
</dbReference>